<proteinExistence type="predicted"/>
<reference evidence="1 2" key="1">
    <citation type="submission" date="2020-09" db="EMBL/GenBank/DDBJ databases">
        <title>De no assembly of potato wild relative species, Solanum commersonii.</title>
        <authorList>
            <person name="Cho K."/>
        </authorList>
    </citation>
    <scope>NUCLEOTIDE SEQUENCE [LARGE SCALE GENOMIC DNA]</scope>
    <source>
        <strain evidence="1">LZ3.2</strain>
        <tissue evidence="1">Leaf</tissue>
    </source>
</reference>
<comment type="caution">
    <text evidence="1">The sequence shown here is derived from an EMBL/GenBank/DDBJ whole genome shotgun (WGS) entry which is preliminary data.</text>
</comment>
<accession>A0A9J5YJ71</accession>
<evidence type="ECO:0000313" key="1">
    <source>
        <dbReference type="EMBL" id="KAG5600795.1"/>
    </source>
</evidence>
<keyword evidence="2" id="KW-1185">Reference proteome</keyword>
<dbReference type="AlphaFoldDB" id="A0A9J5YJ71"/>
<protein>
    <submittedName>
        <fullName evidence="1">Uncharacterized protein</fullName>
    </submittedName>
</protein>
<evidence type="ECO:0000313" key="2">
    <source>
        <dbReference type="Proteomes" id="UP000824120"/>
    </source>
</evidence>
<organism evidence="1 2">
    <name type="scientific">Solanum commersonii</name>
    <name type="common">Commerson's wild potato</name>
    <name type="synonym">Commerson's nightshade</name>
    <dbReference type="NCBI Taxonomy" id="4109"/>
    <lineage>
        <taxon>Eukaryota</taxon>
        <taxon>Viridiplantae</taxon>
        <taxon>Streptophyta</taxon>
        <taxon>Embryophyta</taxon>
        <taxon>Tracheophyta</taxon>
        <taxon>Spermatophyta</taxon>
        <taxon>Magnoliopsida</taxon>
        <taxon>eudicotyledons</taxon>
        <taxon>Gunneridae</taxon>
        <taxon>Pentapetalae</taxon>
        <taxon>asterids</taxon>
        <taxon>lamiids</taxon>
        <taxon>Solanales</taxon>
        <taxon>Solanaceae</taxon>
        <taxon>Solanoideae</taxon>
        <taxon>Solaneae</taxon>
        <taxon>Solanum</taxon>
    </lineage>
</organism>
<dbReference type="EMBL" id="JACXVP010000006">
    <property type="protein sequence ID" value="KAG5600795.1"/>
    <property type="molecule type" value="Genomic_DNA"/>
</dbReference>
<name>A0A9J5YJ71_SOLCO</name>
<gene>
    <name evidence="1" type="ORF">H5410_032165</name>
</gene>
<sequence>MALVQMFFASEMDKEIWFMLKLTKLMELRVSRDVIIVHTFQEGNKLANYLTNMVVNFPGRSSIILSIPMICKNYSTVG</sequence>
<dbReference type="Proteomes" id="UP000824120">
    <property type="component" value="Chromosome 6"/>
</dbReference>